<name>A0A9X3TXQ0_9PROT</name>
<evidence type="ECO:0000313" key="1">
    <source>
        <dbReference type="EMBL" id="MDA5193619.1"/>
    </source>
</evidence>
<dbReference type="Pfam" id="PF05402">
    <property type="entry name" value="PqqD"/>
    <property type="match status" value="1"/>
</dbReference>
<accession>A0A9X3TXQ0</accession>
<reference evidence="1" key="2">
    <citation type="journal article" date="2023" name="Syst. Appl. Microbiol.">
        <title>Govania unica gen. nov., sp. nov., a rare biosphere bacterium that represents a novel family in the class Alphaproteobacteria.</title>
        <authorList>
            <person name="Vandamme P."/>
            <person name="Peeters C."/>
            <person name="Hettiarachchi A."/>
            <person name="Cnockaert M."/>
            <person name="Carlier A."/>
        </authorList>
    </citation>
    <scope>NUCLEOTIDE SEQUENCE</scope>
    <source>
        <strain evidence="1">LMG 31809</strain>
    </source>
</reference>
<dbReference type="Proteomes" id="UP001141619">
    <property type="component" value="Unassembled WGS sequence"/>
</dbReference>
<dbReference type="AlphaFoldDB" id="A0A9X3TXQ0"/>
<dbReference type="RefSeq" id="WP_274943319.1">
    <property type="nucleotide sequence ID" value="NZ_JANWOI010000002.1"/>
</dbReference>
<keyword evidence="2" id="KW-1185">Reference proteome</keyword>
<gene>
    <name evidence="1" type="ORF">NYP16_06580</name>
</gene>
<dbReference type="EMBL" id="JANWOI010000002">
    <property type="protein sequence ID" value="MDA5193619.1"/>
    <property type="molecule type" value="Genomic_DNA"/>
</dbReference>
<dbReference type="NCBIfam" id="TIGR04353">
    <property type="entry name" value="PqqD_rel_X"/>
    <property type="match status" value="1"/>
</dbReference>
<comment type="caution">
    <text evidence="1">The sequence shown here is derived from an EMBL/GenBank/DDBJ whole genome shotgun (WGS) entry which is preliminary data.</text>
</comment>
<dbReference type="InterPro" id="IPR008792">
    <property type="entry name" value="PQQD"/>
</dbReference>
<sequence length="105" mass="11469">MSGEALRDVLWAGAGASGFLWREFGSFSVLYDPRSGETHLLDPLAREILDLFIEQPRTETEVVAQLAELLGSEGGDIASRVAEAIAEFDRLGLIFPGVLQKPDCY</sequence>
<organism evidence="1 2">
    <name type="scientific">Govanella unica</name>
    <dbReference type="NCBI Taxonomy" id="2975056"/>
    <lineage>
        <taxon>Bacteria</taxon>
        <taxon>Pseudomonadati</taxon>
        <taxon>Pseudomonadota</taxon>
        <taxon>Alphaproteobacteria</taxon>
        <taxon>Emcibacterales</taxon>
        <taxon>Govanellaceae</taxon>
        <taxon>Govanella</taxon>
    </lineage>
</organism>
<proteinExistence type="predicted"/>
<protein>
    <submittedName>
        <fullName evidence="1">HPr-rel-A system PqqD family peptide chaperone</fullName>
    </submittedName>
</protein>
<reference evidence="1" key="1">
    <citation type="submission" date="2022-08" db="EMBL/GenBank/DDBJ databases">
        <authorList>
            <person name="Vandamme P."/>
            <person name="Hettiarachchi A."/>
            <person name="Peeters C."/>
            <person name="Cnockaert M."/>
            <person name="Carlier A."/>
        </authorList>
    </citation>
    <scope>NUCLEOTIDE SEQUENCE</scope>
    <source>
        <strain evidence="1">LMG 31809</strain>
    </source>
</reference>
<dbReference type="InterPro" id="IPR027599">
    <property type="entry name" value="PqqD-rel_X"/>
</dbReference>
<evidence type="ECO:0000313" key="2">
    <source>
        <dbReference type="Proteomes" id="UP001141619"/>
    </source>
</evidence>